<name>A0A0G1DIH0_9BACT</name>
<evidence type="ECO:0000259" key="1">
    <source>
        <dbReference type="Pfam" id="PF14213"/>
    </source>
</evidence>
<organism evidence="2 3">
    <name type="scientific">Candidatus Gottesmanbacteria bacterium GW2011_GWA2_43_14</name>
    <dbReference type="NCBI Taxonomy" id="1618443"/>
    <lineage>
        <taxon>Bacteria</taxon>
        <taxon>Candidatus Gottesmaniibacteriota</taxon>
    </lineage>
</organism>
<sequence>MTIKLYKFGDFLISRPAGRDAYLSAKAYLLNKKADAIELDFEKIKVLTPSWLDEFLMMLKKDYPEAEIKYRPSDNPTVISSLKTISQSP</sequence>
<evidence type="ECO:0000313" key="3">
    <source>
        <dbReference type="Proteomes" id="UP000034894"/>
    </source>
</evidence>
<evidence type="ECO:0000313" key="2">
    <source>
        <dbReference type="EMBL" id="KKS97489.1"/>
    </source>
</evidence>
<proteinExistence type="predicted"/>
<dbReference type="InterPro" id="IPR025474">
    <property type="entry name" value="DUF4325"/>
</dbReference>
<dbReference type="Pfam" id="PF14213">
    <property type="entry name" value="DUF4325"/>
    <property type="match status" value="1"/>
</dbReference>
<reference evidence="2 3" key="1">
    <citation type="journal article" date="2015" name="Nature">
        <title>rRNA introns, odd ribosomes, and small enigmatic genomes across a large radiation of phyla.</title>
        <authorList>
            <person name="Brown C.T."/>
            <person name="Hug L.A."/>
            <person name="Thomas B.C."/>
            <person name="Sharon I."/>
            <person name="Castelle C.J."/>
            <person name="Singh A."/>
            <person name="Wilkins M.J."/>
            <person name="Williams K.H."/>
            <person name="Banfield J.F."/>
        </authorList>
    </citation>
    <scope>NUCLEOTIDE SEQUENCE [LARGE SCALE GENOMIC DNA]</scope>
</reference>
<dbReference type="EMBL" id="LCFP01000008">
    <property type="protein sequence ID" value="KKS97489.1"/>
    <property type="molecule type" value="Genomic_DNA"/>
</dbReference>
<accession>A0A0G1DIH0</accession>
<dbReference type="AlphaFoldDB" id="A0A0G1DIH0"/>
<dbReference type="Proteomes" id="UP000034894">
    <property type="component" value="Unassembled WGS sequence"/>
</dbReference>
<gene>
    <name evidence="2" type="ORF">UV73_C0008G0009</name>
</gene>
<protein>
    <recommendedName>
        <fullName evidence="1">DUF4325 domain-containing protein</fullName>
    </recommendedName>
</protein>
<feature type="domain" description="DUF4325" evidence="1">
    <location>
        <begin position="30"/>
        <end position="71"/>
    </location>
</feature>
<comment type="caution">
    <text evidence="2">The sequence shown here is derived from an EMBL/GenBank/DDBJ whole genome shotgun (WGS) entry which is preliminary data.</text>
</comment>